<dbReference type="Proteomes" id="UP001253439">
    <property type="component" value="Unassembled WGS sequence"/>
</dbReference>
<keyword evidence="2" id="KW-0812">Transmembrane</keyword>
<evidence type="ECO:0000313" key="3">
    <source>
        <dbReference type="EMBL" id="MDS0222579.1"/>
    </source>
</evidence>
<accession>A0AAE4F042</accession>
<keyword evidence="4" id="KW-1185">Reference proteome</keyword>
<dbReference type="PANTHER" id="PTHR35902">
    <property type="entry name" value="S-LAYER DOMAIN-LIKE PROTEIN-RELATED"/>
    <property type="match status" value="1"/>
</dbReference>
<feature type="region of interest" description="Disordered" evidence="1">
    <location>
        <begin position="445"/>
        <end position="465"/>
    </location>
</feature>
<name>A0AAE4F042_9EURY</name>
<comment type="caution">
    <text evidence="3">The sequence shown here is derived from an EMBL/GenBank/DDBJ whole genome shotgun (WGS) entry which is preliminary data.</text>
</comment>
<keyword evidence="2" id="KW-1133">Transmembrane helix</keyword>
<keyword evidence="2" id="KW-0472">Membrane</keyword>
<dbReference type="GO" id="GO:0003810">
    <property type="term" value="F:protein-glutamine gamma-glutamyltransferase activity"/>
    <property type="evidence" value="ECO:0007669"/>
    <property type="project" value="InterPro"/>
</dbReference>
<dbReference type="InterPro" id="IPR013783">
    <property type="entry name" value="Ig-like_fold"/>
</dbReference>
<evidence type="ECO:0000256" key="1">
    <source>
        <dbReference type="SAM" id="MobiDB-lite"/>
    </source>
</evidence>
<dbReference type="PANTHER" id="PTHR35902:SF6">
    <property type="entry name" value="CONSERVED WITHIN P. AEROPHILUM"/>
    <property type="match status" value="1"/>
</dbReference>
<gene>
    <name evidence="3" type="ORF">NDI54_14635</name>
</gene>
<feature type="compositionally biased region" description="Polar residues" evidence="1">
    <location>
        <begin position="446"/>
        <end position="465"/>
    </location>
</feature>
<evidence type="ECO:0000256" key="2">
    <source>
        <dbReference type="SAM" id="Phobius"/>
    </source>
</evidence>
<dbReference type="EMBL" id="JAMQOM010000006">
    <property type="protein sequence ID" value="MDS0222579.1"/>
    <property type="molecule type" value="Genomic_DNA"/>
</dbReference>
<protein>
    <recommendedName>
        <fullName evidence="5">CARDB domain-containing protein</fullName>
    </recommendedName>
</protein>
<evidence type="ECO:0008006" key="5">
    <source>
        <dbReference type="Google" id="ProtNLM"/>
    </source>
</evidence>
<reference evidence="3 4" key="1">
    <citation type="submission" date="2022-06" db="EMBL/GenBank/DDBJ databases">
        <title>Haloarcula sp. a new haloarchaeum isolate from saline soil.</title>
        <authorList>
            <person name="Strakova D."/>
            <person name="Galisteo C."/>
            <person name="Sanchez-Porro C."/>
            <person name="Ventosa A."/>
        </authorList>
    </citation>
    <scope>NUCLEOTIDE SEQUENCE [LARGE SCALE GENOMIC DNA]</scope>
    <source>
        <strain evidence="3 4">S1AR25-5A</strain>
    </source>
</reference>
<organism evidence="3 4">
    <name type="scientific">Haloarcula terrestris</name>
    <dbReference type="NCBI Taxonomy" id="2950533"/>
    <lineage>
        <taxon>Archaea</taxon>
        <taxon>Methanobacteriati</taxon>
        <taxon>Methanobacteriota</taxon>
        <taxon>Stenosarchaea group</taxon>
        <taxon>Halobacteria</taxon>
        <taxon>Halobacteriales</taxon>
        <taxon>Haloarculaceae</taxon>
        <taxon>Haloarcula</taxon>
    </lineage>
</organism>
<proteinExistence type="predicted"/>
<sequence length="498" mass="52486">MMRRGVIALACLVVVGSLPLSVAGASANASISNVEVSPSSPAPGETVTFETTVRNLENSDAPLAINDIAIRKAGGSGITEYERVSDLGSISPGSTLEVPLTASFESSGTKDLRVIVYGLDRGNGDNIQLRYPVKLNVQERHPQMDISVNDSVAGIESSGEVTVANGLDSRITNVEVVVAGDGVEMTQSRTVESSIAENGSITAPFRFRPDSAGEHSLTATLRYTIAGDTTRNTTRTTDIESDPLRNSVELDTTAVGSGTDRALRVAVSNGANAPITDVMVAADSENATFQRVLLENVSASTTRQVRLNATMEEPRADATVSANYDLGSETQQTSTETTIRSVPGTIDLTGLDVIRQGGRLQISGSASNVGSTDADSVLVSVVNTETVTPATPNRDYFVGTVPDSDFVSFSVYARTEGNATSVPLEVTYLVDDTRKTQRFDVAINQMGGSAQQPDQDSNNEGGDQNSMLPVFVAGGLALLVVVGVLVRRYRRGDDDIEV</sequence>
<dbReference type="InterPro" id="IPR036238">
    <property type="entry name" value="Transglutaminase_C_sf"/>
</dbReference>
<dbReference type="SUPFAM" id="SSF49309">
    <property type="entry name" value="Transglutaminase, two C-terminal domains"/>
    <property type="match status" value="1"/>
</dbReference>
<dbReference type="Gene3D" id="2.60.40.10">
    <property type="entry name" value="Immunoglobulins"/>
    <property type="match status" value="2"/>
</dbReference>
<evidence type="ECO:0000313" key="4">
    <source>
        <dbReference type="Proteomes" id="UP001253439"/>
    </source>
</evidence>
<dbReference type="AlphaFoldDB" id="A0AAE4F042"/>
<feature type="transmembrane region" description="Helical" evidence="2">
    <location>
        <begin position="467"/>
        <end position="486"/>
    </location>
</feature>